<proteinExistence type="predicted"/>
<evidence type="ECO:0000313" key="1">
    <source>
        <dbReference type="EMBL" id="CAD7405217.1"/>
    </source>
</evidence>
<gene>
    <name evidence="1" type="ORF">TCEB3V08_LOCUS7886</name>
</gene>
<dbReference type="AlphaFoldDB" id="A0A7R9H454"/>
<name>A0A7R9H454_TIMCR</name>
<dbReference type="EMBL" id="OC319383">
    <property type="protein sequence ID" value="CAD7405217.1"/>
    <property type="molecule type" value="Genomic_DNA"/>
</dbReference>
<accession>A0A7R9H454</accession>
<protein>
    <submittedName>
        <fullName evidence="1">Uncharacterized protein</fullName>
    </submittedName>
</protein>
<sequence>MDMRDGCEVVSSNNSSSVRTHCLKTQELRKSLTDLARFKGRRTAALSNKTKERGRLYLLEVYPYLRRGKWKNSLEKHIEKSTFSTADRDSNLEPPVINNIIYCESSAIDHAATKES</sequence>
<organism evidence="1">
    <name type="scientific">Timema cristinae</name>
    <name type="common">Walking stick</name>
    <dbReference type="NCBI Taxonomy" id="61476"/>
    <lineage>
        <taxon>Eukaryota</taxon>
        <taxon>Metazoa</taxon>
        <taxon>Ecdysozoa</taxon>
        <taxon>Arthropoda</taxon>
        <taxon>Hexapoda</taxon>
        <taxon>Insecta</taxon>
        <taxon>Pterygota</taxon>
        <taxon>Neoptera</taxon>
        <taxon>Polyneoptera</taxon>
        <taxon>Phasmatodea</taxon>
        <taxon>Timematodea</taxon>
        <taxon>Timematoidea</taxon>
        <taxon>Timematidae</taxon>
        <taxon>Timema</taxon>
    </lineage>
</organism>
<reference evidence="1" key="1">
    <citation type="submission" date="2020-11" db="EMBL/GenBank/DDBJ databases">
        <authorList>
            <person name="Tran Van P."/>
        </authorList>
    </citation>
    <scope>NUCLEOTIDE SEQUENCE</scope>
</reference>